<dbReference type="Gene3D" id="1.50.10.10">
    <property type="match status" value="1"/>
</dbReference>
<dbReference type="RefSeq" id="WP_132006041.1">
    <property type="nucleotide sequence ID" value="NZ_SMFK01000007.1"/>
</dbReference>
<evidence type="ECO:0000259" key="1">
    <source>
        <dbReference type="Pfam" id="PF03190"/>
    </source>
</evidence>
<dbReference type="InterPro" id="IPR004879">
    <property type="entry name" value="Ssp411-like_TRX"/>
</dbReference>
<gene>
    <name evidence="2" type="ORF">E0F76_11775</name>
</gene>
<dbReference type="OrthoDB" id="9762614at2"/>
<dbReference type="InterPro" id="IPR008928">
    <property type="entry name" value="6-hairpin_glycosidase_sf"/>
</dbReference>
<dbReference type="Gene3D" id="3.40.30.10">
    <property type="entry name" value="Glutaredoxin"/>
    <property type="match status" value="1"/>
</dbReference>
<dbReference type="Pfam" id="PF03190">
    <property type="entry name" value="Thioredox_DsbH"/>
    <property type="match status" value="1"/>
</dbReference>
<accession>A0A4R5CBD7</accession>
<dbReference type="SUPFAM" id="SSF48208">
    <property type="entry name" value="Six-hairpin glycosidases"/>
    <property type="match status" value="1"/>
</dbReference>
<organism evidence="2 3">
    <name type="scientific">Flavobacterium cellulosilyticum</name>
    <dbReference type="NCBI Taxonomy" id="2541731"/>
    <lineage>
        <taxon>Bacteria</taxon>
        <taxon>Pseudomonadati</taxon>
        <taxon>Bacteroidota</taxon>
        <taxon>Flavobacteriia</taxon>
        <taxon>Flavobacteriales</taxon>
        <taxon>Flavobacteriaceae</taxon>
        <taxon>Flavobacterium</taxon>
    </lineage>
</organism>
<feature type="domain" description="Spermatogenesis-associated protein 20-like TRX" evidence="1">
    <location>
        <begin position="34"/>
        <end position="187"/>
    </location>
</feature>
<dbReference type="EMBL" id="SMFK01000007">
    <property type="protein sequence ID" value="TDD96169.1"/>
    <property type="molecule type" value="Genomic_DNA"/>
</dbReference>
<dbReference type="PIRSF" id="PIRSF006402">
    <property type="entry name" value="UCP006402_thioredoxin"/>
    <property type="match status" value="1"/>
</dbReference>
<dbReference type="InterPro" id="IPR012341">
    <property type="entry name" value="6hp_glycosidase-like_sf"/>
</dbReference>
<dbReference type="PROSITE" id="PS51257">
    <property type="entry name" value="PROKAR_LIPOPROTEIN"/>
    <property type="match status" value="1"/>
</dbReference>
<name>A0A4R5CBD7_9FLAO</name>
<dbReference type="InterPro" id="IPR024705">
    <property type="entry name" value="Ssp411"/>
</dbReference>
<dbReference type="PANTHER" id="PTHR42899">
    <property type="entry name" value="SPERMATOGENESIS-ASSOCIATED PROTEIN 20"/>
    <property type="match status" value="1"/>
</dbReference>
<keyword evidence="3" id="KW-1185">Reference proteome</keyword>
<dbReference type="Proteomes" id="UP000295479">
    <property type="component" value="Unassembled WGS sequence"/>
</dbReference>
<dbReference type="PANTHER" id="PTHR42899:SF1">
    <property type="entry name" value="SPERMATOGENESIS-ASSOCIATED PROTEIN 20"/>
    <property type="match status" value="1"/>
</dbReference>
<evidence type="ECO:0000313" key="2">
    <source>
        <dbReference type="EMBL" id="TDD96169.1"/>
    </source>
</evidence>
<dbReference type="Gene3D" id="1.50.10.20">
    <property type="match status" value="1"/>
</dbReference>
<dbReference type="AlphaFoldDB" id="A0A4R5CBD7"/>
<comment type="caution">
    <text evidence="2">The sequence shown here is derived from an EMBL/GenBank/DDBJ whole genome shotgun (WGS) entry which is preliminary data.</text>
</comment>
<dbReference type="InterPro" id="IPR036249">
    <property type="entry name" value="Thioredoxin-like_sf"/>
</dbReference>
<sequence>MKKQTLLSFVILSLLFSSCKGQNKESKKEAFPYTNELIHESSPYLLQHAHNPVNWYPWGDKAFQKAKEENKLVLISIGYAACHWCHVMEQESFEDVEVAKYMNEHFVCIKVDREERPDVDQIYMTASQLLTGSGGWPLNALALSNGKPFYAGTYFPKKSWLEMLAYFVDIQSKNPKSLEEQAQKVTEGINNSETITFSNEKSFATIEDINTIFNQWKTSIDFKKGGENRAPKFPMPSNWEFLLQYNYLTKNAEALKAVTITLDNMAFGGIYDQLGGGFSRYSTDVDWKAPHFEKMLYDNAQLVSLYSHAYQVTKNPLYKTVVENTIAFVERELTAANGGFYSSLDADSEGEEGKYYVWTAKEITATLGKEAPLFIDYFHVSKSGNWEKGNNILYKSLKEEHLEKKYNLTTTQIQSKIEEAKKKLLKVRSKRIKPRLDDKILTSWNGLMIKGYIDAYEAFGDEKYKNKATKNTNFLLEKIVQKDGELKRNFKNNSATINGLLDDYAFTISAFIAVYQATFDESYLNKAKELTDYSIKHFFDAKTGMFFYTHNQFSNLISRKMEIADNVIPSSNSQMAKNLFQLGLFFDNEDYTSKSKQMLLNVKNDTHKNIRYYSNWGSLELQFISPPTEIAIVGNNAELVRKDFSTYYLPNSLFLGGKNEGTLSLLKDKLIATKTIIYVCTNKSCKAPTTTVDEAMKQINK</sequence>
<proteinExistence type="predicted"/>
<dbReference type="CDD" id="cd02955">
    <property type="entry name" value="SSP411"/>
    <property type="match status" value="1"/>
</dbReference>
<protein>
    <submittedName>
        <fullName evidence="2">Thioredoxin domain-containing protein</fullName>
    </submittedName>
</protein>
<dbReference type="SUPFAM" id="SSF52833">
    <property type="entry name" value="Thioredoxin-like"/>
    <property type="match status" value="1"/>
</dbReference>
<dbReference type="GO" id="GO:0005975">
    <property type="term" value="P:carbohydrate metabolic process"/>
    <property type="evidence" value="ECO:0007669"/>
    <property type="project" value="InterPro"/>
</dbReference>
<reference evidence="2 3" key="1">
    <citation type="submission" date="2019-03" db="EMBL/GenBank/DDBJ databases">
        <title>Flavobacterium AR-3-4 sp. nov. isolated from arctic soil.</title>
        <authorList>
            <person name="Chaudhary D.K."/>
        </authorList>
    </citation>
    <scope>NUCLEOTIDE SEQUENCE [LARGE SCALE GENOMIC DNA]</scope>
    <source>
        <strain evidence="2 3">AR-3-4</strain>
    </source>
</reference>
<evidence type="ECO:0000313" key="3">
    <source>
        <dbReference type="Proteomes" id="UP000295479"/>
    </source>
</evidence>